<accession>A0ABQ7UDA6</accession>
<name>A0ABQ7UDA6_SOLTU</name>
<keyword evidence="2" id="KW-1185">Reference proteome</keyword>
<protein>
    <recommendedName>
        <fullName evidence="3">Integrase core domain containing protein</fullName>
    </recommendedName>
</protein>
<evidence type="ECO:0008006" key="3">
    <source>
        <dbReference type="Google" id="ProtNLM"/>
    </source>
</evidence>
<evidence type="ECO:0000313" key="2">
    <source>
        <dbReference type="Proteomes" id="UP000826656"/>
    </source>
</evidence>
<dbReference type="Proteomes" id="UP000826656">
    <property type="component" value="Unassembled WGS sequence"/>
</dbReference>
<evidence type="ECO:0000313" key="1">
    <source>
        <dbReference type="EMBL" id="KAH0744838.1"/>
    </source>
</evidence>
<organism evidence="1 2">
    <name type="scientific">Solanum tuberosum</name>
    <name type="common">Potato</name>
    <dbReference type="NCBI Taxonomy" id="4113"/>
    <lineage>
        <taxon>Eukaryota</taxon>
        <taxon>Viridiplantae</taxon>
        <taxon>Streptophyta</taxon>
        <taxon>Embryophyta</taxon>
        <taxon>Tracheophyta</taxon>
        <taxon>Spermatophyta</taxon>
        <taxon>Magnoliopsida</taxon>
        <taxon>eudicotyledons</taxon>
        <taxon>Gunneridae</taxon>
        <taxon>Pentapetalae</taxon>
        <taxon>asterids</taxon>
        <taxon>lamiids</taxon>
        <taxon>Solanales</taxon>
        <taxon>Solanaceae</taxon>
        <taxon>Solanoideae</taxon>
        <taxon>Solaneae</taxon>
        <taxon>Solanum</taxon>
    </lineage>
</organism>
<reference evidence="1 2" key="1">
    <citation type="journal article" date="2021" name="bioRxiv">
        <title>Chromosome-scale and haplotype-resolved genome assembly of a tetraploid potato cultivar.</title>
        <authorList>
            <person name="Sun H."/>
            <person name="Jiao W.-B."/>
            <person name="Krause K."/>
            <person name="Campoy J.A."/>
            <person name="Goel M."/>
            <person name="Folz-Donahue K."/>
            <person name="Kukat C."/>
            <person name="Huettel B."/>
            <person name="Schneeberger K."/>
        </authorList>
    </citation>
    <scope>NUCLEOTIDE SEQUENCE [LARGE SCALE GENOMIC DNA]</scope>
    <source>
        <strain evidence="1">SolTubOtavaFocal</strain>
        <tissue evidence="1">Leaves</tissue>
    </source>
</reference>
<comment type="caution">
    <text evidence="1">The sequence shown here is derived from an EMBL/GenBank/DDBJ whole genome shotgun (WGS) entry which is preliminary data.</text>
</comment>
<dbReference type="EMBL" id="JAIVGD010000023">
    <property type="protein sequence ID" value="KAH0744838.1"/>
    <property type="molecule type" value="Genomic_DNA"/>
</dbReference>
<gene>
    <name evidence="1" type="ORF">KY290_032831</name>
</gene>
<proteinExistence type="predicted"/>
<sequence length="148" mass="16828">MVKLFLSGLRQDIKTNVLVHKPTFLDEAILLAQTHEQRLQLERGPMTPALTKTQPLLPTPQSRSFVPARNNPNALSRVPVKRLSLTEMQQRREKGLSYYCDEKYTTNHMCKTLSRILLLGDDPDALLSVTEQLTSDEMLAEELQALEV</sequence>